<feature type="compositionally biased region" description="Basic and acidic residues" evidence="1">
    <location>
        <begin position="1"/>
        <end position="16"/>
    </location>
</feature>
<feature type="region of interest" description="Disordered" evidence="1">
    <location>
        <begin position="1"/>
        <end position="30"/>
    </location>
</feature>
<proteinExistence type="predicted"/>
<evidence type="ECO:0000313" key="3">
    <source>
        <dbReference type="Proteomes" id="UP000250235"/>
    </source>
</evidence>
<reference evidence="2 3" key="1">
    <citation type="journal article" date="2015" name="Proc. Natl. Acad. Sci. U.S.A.">
        <title>The resurrection genome of Boea hygrometrica: A blueprint for survival of dehydration.</title>
        <authorList>
            <person name="Xiao L."/>
            <person name="Yang G."/>
            <person name="Zhang L."/>
            <person name="Yang X."/>
            <person name="Zhao S."/>
            <person name="Ji Z."/>
            <person name="Zhou Q."/>
            <person name="Hu M."/>
            <person name="Wang Y."/>
            <person name="Chen M."/>
            <person name="Xu Y."/>
            <person name="Jin H."/>
            <person name="Xiao X."/>
            <person name="Hu G."/>
            <person name="Bao F."/>
            <person name="Hu Y."/>
            <person name="Wan P."/>
            <person name="Li L."/>
            <person name="Deng X."/>
            <person name="Kuang T."/>
            <person name="Xiang C."/>
            <person name="Zhu J.K."/>
            <person name="Oliver M.J."/>
            <person name="He Y."/>
        </authorList>
    </citation>
    <scope>NUCLEOTIDE SEQUENCE [LARGE SCALE GENOMIC DNA]</scope>
    <source>
        <strain evidence="3">cv. XS01</strain>
    </source>
</reference>
<name>A0A2Z7CUB4_9LAMI</name>
<sequence>MEKGEQHTTDRSDGRKLSASRPSDGADPTIEEENAAILEHQMHDNCLAARAIDLNELKT</sequence>
<evidence type="ECO:0000313" key="2">
    <source>
        <dbReference type="EMBL" id="KZV50328.1"/>
    </source>
</evidence>
<gene>
    <name evidence="2" type="ORF">F511_39471</name>
</gene>
<organism evidence="2 3">
    <name type="scientific">Dorcoceras hygrometricum</name>
    <dbReference type="NCBI Taxonomy" id="472368"/>
    <lineage>
        <taxon>Eukaryota</taxon>
        <taxon>Viridiplantae</taxon>
        <taxon>Streptophyta</taxon>
        <taxon>Embryophyta</taxon>
        <taxon>Tracheophyta</taxon>
        <taxon>Spermatophyta</taxon>
        <taxon>Magnoliopsida</taxon>
        <taxon>eudicotyledons</taxon>
        <taxon>Gunneridae</taxon>
        <taxon>Pentapetalae</taxon>
        <taxon>asterids</taxon>
        <taxon>lamiids</taxon>
        <taxon>Lamiales</taxon>
        <taxon>Gesneriaceae</taxon>
        <taxon>Didymocarpoideae</taxon>
        <taxon>Trichosporeae</taxon>
        <taxon>Loxocarpinae</taxon>
        <taxon>Dorcoceras</taxon>
    </lineage>
</organism>
<evidence type="ECO:0000256" key="1">
    <source>
        <dbReference type="SAM" id="MobiDB-lite"/>
    </source>
</evidence>
<dbReference type="AlphaFoldDB" id="A0A2Z7CUB4"/>
<keyword evidence="3" id="KW-1185">Reference proteome</keyword>
<dbReference type="Proteomes" id="UP000250235">
    <property type="component" value="Unassembled WGS sequence"/>
</dbReference>
<dbReference type="EMBL" id="KQ992470">
    <property type="protein sequence ID" value="KZV50328.1"/>
    <property type="molecule type" value="Genomic_DNA"/>
</dbReference>
<accession>A0A2Z7CUB4</accession>
<protein>
    <submittedName>
        <fullName evidence="2">Uncharacterized protein</fullName>
    </submittedName>
</protein>